<evidence type="ECO:0000256" key="1">
    <source>
        <dbReference type="ARBA" id="ARBA00022614"/>
    </source>
</evidence>
<organism evidence="2 3">
    <name type="scientific">Camellia sinensis var. sinensis</name>
    <name type="common">China tea</name>
    <dbReference type="NCBI Taxonomy" id="542762"/>
    <lineage>
        <taxon>Eukaryota</taxon>
        <taxon>Viridiplantae</taxon>
        <taxon>Streptophyta</taxon>
        <taxon>Embryophyta</taxon>
        <taxon>Tracheophyta</taxon>
        <taxon>Spermatophyta</taxon>
        <taxon>Magnoliopsida</taxon>
        <taxon>eudicotyledons</taxon>
        <taxon>Gunneridae</taxon>
        <taxon>Pentapetalae</taxon>
        <taxon>asterids</taxon>
        <taxon>Ericales</taxon>
        <taxon>Theaceae</taxon>
        <taxon>Camellia</taxon>
    </lineage>
</organism>
<dbReference type="InterPro" id="IPR042197">
    <property type="entry name" value="Apaf_helical"/>
</dbReference>
<reference evidence="2 3" key="1">
    <citation type="journal article" date="2018" name="Proc. Natl. Acad. Sci. U.S.A.">
        <title>Draft genome sequence of Camellia sinensis var. sinensis provides insights into the evolution of the tea genome and tea quality.</title>
        <authorList>
            <person name="Wei C."/>
            <person name="Yang H."/>
            <person name="Wang S."/>
            <person name="Zhao J."/>
            <person name="Liu C."/>
            <person name="Gao L."/>
            <person name="Xia E."/>
            <person name="Lu Y."/>
            <person name="Tai Y."/>
            <person name="She G."/>
            <person name="Sun J."/>
            <person name="Cao H."/>
            <person name="Tong W."/>
            <person name="Gao Q."/>
            <person name="Li Y."/>
            <person name="Deng W."/>
            <person name="Jiang X."/>
            <person name="Wang W."/>
            <person name="Chen Q."/>
            <person name="Zhang S."/>
            <person name="Li H."/>
            <person name="Wu J."/>
            <person name="Wang P."/>
            <person name="Li P."/>
            <person name="Shi C."/>
            <person name="Zheng F."/>
            <person name="Jian J."/>
            <person name="Huang B."/>
            <person name="Shan D."/>
            <person name="Shi M."/>
            <person name="Fang C."/>
            <person name="Yue Y."/>
            <person name="Li F."/>
            <person name="Li D."/>
            <person name="Wei S."/>
            <person name="Han B."/>
            <person name="Jiang C."/>
            <person name="Yin Y."/>
            <person name="Xia T."/>
            <person name="Zhang Z."/>
            <person name="Bennetzen J.L."/>
            <person name="Zhao S."/>
            <person name="Wan X."/>
        </authorList>
    </citation>
    <scope>NUCLEOTIDE SEQUENCE [LARGE SCALE GENOMIC DNA]</scope>
    <source>
        <strain evidence="3">cv. Shuchazao</strain>
        <tissue evidence="2">Leaf</tissue>
    </source>
</reference>
<protein>
    <submittedName>
        <fullName evidence="2">Uncharacterized protein</fullName>
    </submittedName>
</protein>
<evidence type="ECO:0000313" key="2">
    <source>
        <dbReference type="EMBL" id="THF93855.1"/>
    </source>
</evidence>
<accession>A0A4S4CYT4</accession>
<proteinExistence type="predicted"/>
<evidence type="ECO:0000313" key="3">
    <source>
        <dbReference type="Proteomes" id="UP000306102"/>
    </source>
</evidence>
<sequence>MMGFEDEIMVGFEDEAMKMKEQLTGGHKHLNIIPIVGMPGLEVFRREMCSRELEEIGKKIAKECRGLPLSIVVVAGMLADEERRQDRIYSKDGEKSLEDVAEEYLMDLIGRNPILVSVGMYFLNTNTWHGDADVSAEVPRVLVVTPRSGCTQQYRDLVFPFFEPLKVLDISCIKILRYPYEIEQLVLLRKMIKLRHLLFTGEGMHEIRKRCSRACYPFLLNCIETLIAADLEERDDRGDSGKEVARVEDLALVEGVTKADDEAEELFVGVGVMEVAKVDDN</sequence>
<dbReference type="EMBL" id="SDRB02013857">
    <property type="protein sequence ID" value="THF93855.1"/>
    <property type="molecule type" value="Genomic_DNA"/>
</dbReference>
<name>A0A4S4CYT4_CAMSN</name>
<dbReference type="GO" id="GO:0043531">
    <property type="term" value="F:ADP binding"/>
    <property type="evidence" value="ECO:0007669"/>
    <property type="project" value="InterPro"/>
</dbReference>
<keyword evidence="1" id="KW-0433">Leucine-rich repeat</keyword>
<keyword evidence="3" id="KW-1185">Reference proteome</keyword>
<dbReference type="Gene3D" id="1.10.8.430">
    <property type="entry name" value="Helical domain of apoptotic protease-activating factors"/>
    <property type="match status" value="1"/>
</dbReference>
<dbReference type="AlphaFoldDB" id="A0A4S4CYT4"/>
<dbReference type="Proteomes" id="UP000306102">
    <property type="component" value="Unassembled WGS sequence"/>
</dbReference>
<gene>
    <name evidence="2" type="ORF">TEA_011631</name>
</gene>
<comment type="caution">
    <text evidence="2">The sequence shown here is derived from an EMBL/GenBank/DDBJ whole genome shotgun (WGS) entry which is preliminary data.</text>
</comment>